<sequence>MLRTSRARRLLVLFPGGRFGGAEAHTLRIADAAAASGMGVTLAAAAALHPPMAGRGRALLDLPLAWRRGLPETARRAQADAARAALAAASPDIALLPLPWPDQAGGAMEALAEAGIPTLVVSHLAPHGDETPGGLDGEALAAAAAMRADWVAVSGPTAARLERFLDLPPGRVATIPNGVDQPAPRDRAATRAALRARLRVRPDTPVALFLGRLDAAKGADHLPELAHAFARRTGGVIACAGTGSLEEELRRAAPAGHPLRLLGREADPAPLLAGADVLALPSRLEGAPLAFLEAASHLLPVAASPAALEALGEAAPELAALADPDDLGAMADALASCLDPAAAGTRVEAAWRLAASWDAAAMADRYLARLRGLLLSAPGLRAS</sequence>
<comment type="caution">
    <text evidence="5">The sequence shown here is derived from an EMBL/GenBank/DDBJ whole genome shotgun (WGS) entry which is preliminary data.</text>
</comment>
<dbReference type="Gene3D" id="3.40.50.2000">
    <property type="entry name" value="Glycogen Phosphorylase B"/>
    <property type="match status" value="2"/>
</dbReference>
<evidence type="ECO:0000256" key="2">
    <source>
        <dbReference type="ARBA" id="ARBA00022676"/>
    </source>
</evidence>
<accession>A0ABT1X649</accession>
<evidence type="ECO:0000313" key="5">
    <source>
        <dbReference type="EMBL" id="MCR0982459.1"/>
    </source>
</evidence>
<dbReference type="RefSeq" id="WP_257716127.1">
    <property type="nucleotide sequence ID" value="NZ_JANJOU010000007.1"/>
</dbReference>
<protein>
    <submittedName>
        <fullName evidence="5">Glycosyltransferase family 4 protein</fullName>
    </submittedName>
</protein>
<keyword evidence="2" id="KW-0328">Glycosyltransferase</keyword>
<dbReference type="Pfam" id="PF13439">
    <property type="entry name" value="Glyco_transf_4"/>
    <property type="match status" value="1"/>
</dbReference>
<gene>
    <name evidence="5" type="ORF">NRP21_10395</name>
</gene>
<evidence type="ECO:0000313" key="6">
    <source>
        <dbReference type="Proteomes" id="UP001524642"/>
    </source>
</evidence>
<evidence type="ECO:0000256" key="1">
    <source>
        <dbReference type="ARBA" id="ARBA00009481"/>
    </source>
</evidence>
<feature type="domain" description="Glycosyltransferase subfamily 4-like N-terminal" evidence="4">
    <location>
        <begin position="19"/>
        <end position="180"/>
    </location>
</feature>
<dbReference type="EMBL" id="JANJOU010000007">
    <property type="protein sequence ID" value="MCR0982459.1"/>
    <property type="molecule type" value="Genomic_DNA"/>
</dbReference>
<evidence type="ECO:0000256" key="3">
    <source>
        <dbReference type="ARBA" id="ARBA00022679"/>
    </source>
</evidence>
<reference evidence="5 6" key="1">
    <citation type="submission" date="2022-06" db="EMBL/GenBank/DDBJ databases">
        <title>Roseomonas CN29.</title>
        <authorList>
            <person name="Cheng Y."/>
            <person name="He X."/>
        </authorList>
    </citation>
    <scope>NUCLEOTIDE SEQUENCE [LARGE SCALE GENOMIC DNA]</scope>
    <source>
        <strain evidence="5 6">CN29</strain>
    </source>
</reference>
<dbReference type="Pfam" id="PF13692">
    <property type="entry name" value="Glyco_trans_1_4"/>
    <property type="match status" value="1"/>
</dbReference>
<organism evidence="5 6">
    <name type="scientific">Roseomonas populi</name>
    <dbReference type="NCBI Taxonomy" id="3121582"/>
    <lineage>
        <taxon>Bacteria</taxon>
        <taxon>Pseudomonadati</taxon>
        <taxon>Pseudomonadota</taxon>
        <taxon>Alphaproteobacteria</taxon>
        <taxon>Acetobacterales</taxon>
        <taxon>Roseomonadaceae</taxon>
        <taxon>Roseomonas</taxon>
    </lineage>
</organism>
<dbReference type="PANTHER" id="PTHR12526">
    <property type="entry name" value="GLYCOSYLTRANSFERASE"/>
    <property type="match status" value="1"/>
</dbReference>
<name>A0ABT1X649_9PROT</name>
<comment type="similarity">
    <text evidence="1">Belongs to the glycosyltransferase group 1 family. Glycosyltransferase 4 subfamily.</text>
</comment>
<dbReference type="SUPFAM" id="SSF53756">
    <property type="entry name" value="UDP-Glycosyltransferase/glycogen phosphorylase"/>
    <property type="match status" value="1"/>
</dbReference>
<keyword evidence="3" id="KW-0808">Transferase</keyword>
<evidence type="ECO:0000259" key="4">
    <source>
        <dbReference type="Pfam" id="PF13439"/>
    </source>
</evidence>
<keyword evidence="6" id="KW-1185">Reference proteome</keyword>
<proteinExistence type="inferred from homology"/>
<dbReference type="InterPro" id="IPR028098">
    <property type="entry name" value="Glyco_trans_4-like_N"/>
</dbReference>
<dbReference type="CDD" id="cd03801">
    <property type="entry name" value="GT4_PimA-like"/>
    <property type="match status" value="1"/>
</dbReference>
<dbReference type="Proteomes" id="UP001524642">
    <property type="component" value="Unassembled WGS sequence"/>
</dbReference>
<dbReference type="PANTHER" id="PTHR12526:SF640">
    <property type="entry name" value="COLANIC ACID BIOSYNTHESIS GLYCOSYLTRANSFERASE WCAL-RELATED"/>
    <property type="match status" value="1"/>
</dbReference>